<evidence type="ECO:0000313" key="2">
    <source>
        <dbReference type="Proteomes" id="UP000270094"/>
    </source>
</evidence>
<dbReference type="EMBL" id="UYYB01119243">
    <property type="protein sequence ID" value="VDM82759.1"/>
    <property type="molecule type" value="Genomic_DNA"/>
</dbReference>
<reference evidence="1 2" key="1">
    <citation type="submission" date="2018-11" db="EMBL/GenBank/DDBJ databases">
        <authorList>
            <consortium name="Pathogen Informatics"/>
        </authorList>
    </citation>
    <scope>NUCLEOTIDE SEQUENCE [LARGE SCALE GENOMIC DNA]</scope>
</reference>
<dbReference type="AlphaFoldDB" id="A0A3P7JS05"/>
<name>A0A3P7JS05_STRVU</name>
<gene>
    <name evidence="1" type="ORF">SVUK_LOCUS17757</name>
</gene>
<keyword evidence="2" id="KW-1185">Reference proteome</keyword>
<accession>A0A3P7JS05</accession>
<organism evidence="1 2">
    <name type="scientific">Strongylus vulgaris</name>
    <name type="common">Blood worm</name>
    <dbReference type="NCBI Taxonomy" id="40348"/>
    <lineage>
        <taxon>Eukaryota</taxon>
        <taxon>Metazoa</taxon>
        <taxon>Ecdysozoa</taxon>
        <taxon>Nematoda</taxon>
        <taxon>Chromadorea</taxon>
        <taxon>Rhabditida</taxon>
        <taxon>Rhabditina</taxon>
        <taxon>Rhabditomorpha</taxon>
        <taxon>Strongyloidea</taxon>
        <taxon>Strongylidae</taxon>
        <taxon>Strongylus</taxon>
    </lineage>
</organism>
<dbReference type="OrthoDB" id="5833525at2759"/>
<proteinExistence type="predicted"/>
<evidence type="ECO:0000313" key="1">
    <source>
        <dbReference type="EMBL" id="VDM82759.1"/>
    </source>
</evidence>
<dbReference type="Proteomes" id="UP000270094">
    <property type="component" value="Unassembled WGS sequence"/>
</dbReference>
<protein>
    <submittedName>
        <fullName evidence="1">Uncharacterized protein</fullName>
    </submittedName>
</protein>
<sequence length="44" mass="5123">MEEKAMIEQKAMIERQMGNISMEWGSDSVRTSIDETSDIIVERF</sequence>